<sequence>MPRTKKRIALLGIYHETNTFSRQPTTLEHFKSSFWLEKDAITSEYRGAHHEISGIIEVFEGTGDFELVPVFYTAAIPGGLITAGAFQAILDRLFELLDETGPFDGVVVVPHGAGVAESHPDMDGHWLHLLRQKVGIDVPITGTLDPHANVSPLMVSVTNGLFPYQTNPHIDQARAGRAAGRMMIDILANHKKFSHRLLQLPLAISIEQQHTSESPCLDLLQAADSIRSASRLYSISLLLGFPYADVREMGSAFILIAESDADVHQAERQLLAYVSEHLSHFNGKKVHIQELIPDFAEMEKPILLLDMGDNVGGGSTGSSTYLLEALDAAGLSKTFICLYDPAAVQTLQKSSEVPLSLRVGENSYPIRPKSYRMIEGKFKELSPRHGGFVNYDMGESAIVKTVNGQTVMLTSLRTVPFSMQQLLAYDLQPETFDFIVAKGVNAPIAAYRDACKQLVKVDTPGDTSADMTRFKFNARRTPLFPFEEPTNEAFRVV</sequence>
<gene>
    <name evidence="3" type="ORF">ACFPMF_19345</name>
</gene>
<evidence type="ECO:0000259" key="2">
    <source>
        <dbReference type="Pfam" id="PF07364"/>
    </source>
</evidence>
<accession>A0ABW0IK13</accession>
<organism evidence="3 4">
    <name type="scientific">Larkinella bovis</name>
    <dbReference type="NCBI Taxonomy" id="683041"/>
    <lineage>
        <taxon>Bacteria</taxon>
        <taxon>Pseudomonadati</taxon>
        <taxon>Bacteroidota</taxon>
        <taxon>Cytophagia</taxon>
        <taxon>Cytophagales</taxon>
        <taxon>Spirosomataceae</taxon>
        <taxon>Larkinella</taxon>
    </lineage>
</organism>
<dbReference type="RefSeq" id="WP_379848380.1">
    <property type="nucleotide sequence ID" value="NZ_JBHSMA010000006.1"/>
</dbReference>
<reference evidence="4" key="1">
    <citation type="journal article" date="2019" name="Int. J. Syst. Evol. Microbiol.">
        <title>The Global Catalogue of Microorganisms (GCM) 10K type strain sequencing project: providing services to taxonomists for standard genome sequencing and annotation.</title>
        <authorList>
            <consortium name="The Broad Institute Genomics Platform"/>
            <consortium name="The Broad Institute Genome Sequencing Center for Infectious Disease"/>
            <person name="Wu L."/>
            <person name="Ma J."/>
        </authorList>
    </citation>
    <scope>NUCLEOTIDE SEQUENCE [LARGE SCALE GENOMIC DNA]</scope>
    <source>
        <strain evidence="4">CCUG 55250</strain>
    </source>
</reference>
<dbReference type="Pfam" id="PF07364">
    <property type="entry name" value="DUF1485"/>
    <property type="match status" value="1"/>
</dbReference>
<evidence type="ECO:0000313" key="3">
    <source>
        <dbReference type="EMBL" id="MFC5411487.1"/>
    </source>
</evidence>
<feature type="domain" description="Microcystin LR degradation protein MlrC C-terminal" evidence="1">
    <location>
        <begin position="304"/>
        <end position="473"/>
    </location>
</feature>
<comment type="caution">
    <text evidence="3">The sequence shown here is derived from an EMBL/GenBank/DDBJ whole genome shotgun (WGS) entry which is preliminary data.</text>
</comment>
<dbReference type="InterPro" id="IPR010799">
    <property type="entry name" value="MlrC_C"/>
</dbReference>
<dbReference type="EMBL" id="JBHSMA010000006">
    <property type="protein sequence ID" value="MFC5411487.1"/>
    <property type="molecule type" value="Genomic_DNA"/>
</dbReference>
<protein>
    <submittedName>
        <fullName evidence="3">M81 family metallopeptidase</fullName>
    </submittedName>
</protein>
<keyword evidence="4" id="KW-1185">Reference proteome</keyword>
<dbReference type="Pfam" id="PF07171">
    <property type="entry name" value="MlrC_C"/>
    <property type="match status" value="1"/>
</dbReference>
<evidence type="ECO:0000313" key="4">
    <source>
        <dbReference type="Proteomes" id="UP001596106"/>
    </source>
</evidence>
<dbReference type="Proteomes" id="UP001596106">
    <property type="component" value="Unassembled WGS sequence"/>
</dbReference>
<dbReference type="InterPro" id="IPR015995">
    <property type="entry name" value="MlrC_N"/>
</dbReference>
<proteinExistence type="predicted"/>
<name>A0ABW0IK13_9BACT</name>
<evidence type="ECO:0000259" key="1">
    <source>
        <dbReference type="Pfam" id="PF07171"/>
    </source>
</evidence>
<feature type="domain" description="Microcystin LR degradation protein MlrC N-terminal" evidence="2">
    <location>
        <begin position="7"/>
        <end position="292"/>
    </location>
</feature>